<comment type="caution">
    <text evidence="3">The sequence shown here is derived from an EMBL/GenBank/DDBJ whole genome shotgun (WGS) entry which is preliminary data.</text>
</comment>
<dbReference type="EMBL" id="CAJPDS010000070">
    <property type="protein sequence ID" value="CAF9933728.1"/>
    <property type="molecule type" value="Genomic_DNA"/>
</dbReference>
<reference evidence="3" key="1">
    <citation type="submission" date="2021-03" db="EMBL/GenBank/DDBJ databases">
        <authorList>
            <person name="Tagirdzhanova G."/>
        </authorList>
    </citation>
    <scope>NUCLEOTIDE SEQUENCE</scope>
</reference>
<accession>A0A8H3IV67</accession>
<feature type="region of interest" description="Disordered" evidence="1">
    <location>
        <begin position="220"/>
        <end position="288"/>
    </location>
</feature>
<dbReference type="InterPro" id="IPR008984">
    <property type="entry name" value="SMAD_FHA_dom_sf"/>
</dbReference>
<feature type="compositionally biased region" description="Pro residues" evidence="1">
    <location>
        <begin position="34"/>
        <end position="48"/>
    </location>
</feature>
<dbReference type="Proteomes" id="UP000664521">
    <property type="component" value="Unassembled WGS sequence"/>
</dbReference>
<dbReference type="PROSITE" id="PS50006">
    <property type="entry name" value="FHA_DOMAIN"/>
    <property type="match status" value="1"/>
</dbReference>
<protein>
    <recommendedName>
        <fullName evidence="2">FHA domain-containing protein</fullName>
    </recommendedName>
</protein>
<feature type="compositionally biased region" description="Basic and acidic residues" evidence="1">
    <location>
        <begin position="220"/>
        <end position="232"/>
    </location>
</feature>
<gene>
    <name evidence="3" type="ORF">HETSPECPRED_008976</name>
</gene>
<name>A0A8H3IV67_9LECA</name>
<dbReference type="InterPro" id="IPR000253">
    <property type="entry name" value="FHA_dom"/>
</dbReference>
<feature type="region of interest" description="Disordered" evidence="1">
    <location>
        <begin position="1"/>
        <end position="104"/>
    </location>
</feature>
<proteinExistence type="predicted"/>
<dbReference type="CDD" id="cd22699">
    <property type="entry name" value="FHA_PLM2-like"/>
    <property type="match status" value="1"/>
</dbReference>
<keyword evidence="4" id="KW-1185">Reference proteome</keyword>
<feature type="domain" description="FHA" evidence="2">
    <location>
        <begin position="126"/>
        <end position="178"/>
    </location>
</feature>
<evidence type="ECO:0000313" key="3">
    <source>
        <dbReference type="EMBL" id="CAF9933728.1"/>
    </source>
</evidence>
<feature type="compositionally biased region" description="Polar residues" evidence="1">
    <location>
        <begin position="74"/>
        <end position="83"/>
    </location>
</feature>
<sequence>MESLPSNLDSSPPVKKSPASPFASARGTKRPAPSLLPPFEPFPSPSLPRPAKRQARASPSQYGLRHEKYPTPIPTSSTGIAPSSSPPQPQRYTRRSALQRTNSTFSERAPLSTVPTIELDDHSQPTLMGRSSNSSHYQLSTNKLISRVHVRAVYLPASLHASKRVVIECVGWNGVKVHCQGRAWELRKGDSFTSETEDADIMVDVHDARVLLRWPRLEPKIHTPSDSDRSENSPRQIHPATRHSPAQSPLRHHHRLQSPVSPSPAVQAVHPISSDFPPSDPPALPPVQVYEDEPVDEEIQNDTQGAVGATQSTIIATQPIGAALLDSIASDFSDADEENDPVVHSFGPYGANLMPRMESFTTGESTEAPRRPLNPLKETSISPQRQGLKASKSTEEDSPIVNHVINQLAYSRLASTPLSTLMDNLPVNLKLEGAQENARLTKESLKTMVDAIRCIGKVSREGKDAAGKALESEYYYIADLDAEEKRRNAVEGLQKPGLRACRKQHKQYYWRKPK</sequence>
<dbReference type="AlphaFoldDB" id="A0A8H3IV67"/>
<dbReference type="OrthoDB" id="5348546at2759"/>
<evidence type="ECO:0000259" key="2">
    <source>
        <dbReference type="PROSITE" id="PS50006"/>
    </source>
</evidence>
<evidence type="ECO:0000256" key="1">
    <source>
        <dbReference type="SAM" id="MobiDB-lite"/>
    </source>
</evidence>
<dbReference type="SUPFAM" id="SSF49879">
    <property type="entry name" value="SMAD/FHA domain"/>
    <property type="match status" value="1"/>
</dbReference>
<feature type="region of interest" description="Disordered" evidence="1">
    <location>
        <begin position="361"/>
        <end position="396"/>
    </location>
</feature>
<evidence type="ECO:0000313" key="4">
    <source>
        <dbReference type="Proteomes" id="UP000664521"/>
    </source>
</evidence>
<feature type="compositionally biased region" description="Low complexity" evidence="1">
    <location>
        <begin position="10"/>
        <end position="33"/>
    </location>
</feature>
<organism evidence="3 4">
    <name type="scientific">Heterodermia speciosa</name>
    <dbReference type="NCBI Taxonomy" id="116794"/>
    <lineage>
        <taxon>Eukaryota</taxon>
        <taxon>Fungi</taxon>
        <taxon>Dikarya</taxon>
        <taxon>Ascomycota</taxon>
        <taxon>Pezizomycotina</taxon>
        <taxon>Lecanoromycetes</taxon>
        <taxon>OSLEUM clade</taxon>
        <taxon>Lecanoromycetidae</taxon>
        <taxon>Caliciales</taxon>
        <taxon>Physciaceae</taxon>
        <taxon>Heterodermia</taxon>
    </lineage>
</organism>